<reference evidence="1" key="2">
    <citation type="submission" date="2014-03" db="EMBL/GenBank/DDBJ databases">
        <authorList>
            <person name="Urmite Genomes"/>
        </authorList>
    </citation>
    <scope>NUCLEOTIDE SEQUENCE</scope>
    <source>
        <strain evidence="1">S1</strain>
    </source>
</reference>
<accession>W9AFM5</accession>
<evidence type="ECO:0000313" key="1">
    <source>
        <dbReference type="EMBL" id="CDO04283.1"/>
    </source>
</evidence>
<organism evidence="1 2">
    <name type="scientific">Oceanobacillus picturae</name>
    <dbReference type="NCBI Taxonomy" id="171693"/>
    <lineage>
        <taxon>Bacteria</taxon>
        <taxon>Bacillati</taxon>
        <taxon>Bacillota</taxon>
        <taxon>Bacilli</taxon>
        <taxon>Bacillales</taxon>
        <taxon>Bacillaceae</taxon>
        <taxon>Oceanobacillus</taxon>
    </lineage>
</organism>
<keyword evidence="2" id="KW-1185">Reference proteome</keyword>
<dbReference type="RefSeq" id="WP_036577304.1">
    <property type="nucleotide sequence ID" value="NZ_CABLBW010000002.1"/>
</dbReference>
<reference evidence="1" key="1">
    <citation type="submission" date="2014-03" db="EMBL/GenBank/DDBJ databases">
        <title>Draft genome sequencing of Oceanobacillus picturae strain S1 isolated from human gut.</title>
        <authorList>
            <person name="Croce O."/>
            <person name="Lagier J.C."/>
            <person name="Raoult D."/>
        </authorList>
    </citation>
    <scope>NUCLEOTIDE SEQUENCE [LARGE SCALE GENOMIC DNA]</scope>
    <source>
        <strain evidence="1">S1</strain>
    </source>
</reference>
<evidence type="ECO:0000313" key="2">
    <source>
        <dbReference type="Proteomes" id="UP000028863"/>
    </source>
</evidence>
<dbReference type="Proteomes" id="UP000028863">
    <property type="component" value="Unassembled WGS sequence"/>
</dbReference>
<gene>
    <name evidence="1" type="ORF">BN988_02837</name>
</gene>
<protein>
    <submittedName>
        <fullName evidence="1">Uncharacterized protein</fullName>
    </submittedName>
</protein>
<dbReference type="STRING" id="171693.BN988_02837"/>
<dbReference type="AlphaFoldDB" id="W9AFM5"/>
<sequence>MIENKRNPQRIRRIMDLLETIWKSYPDMRFFQLIDMLQHKYSTDNNKFGKREAMEKDSKGYENLVSFIDLFYLEDDIVEEFLREYINDDRPKDFKDPF</sequence>
<proteinExistence type="predicted"/>
<name>W9AFM5_9BACI</name>
<comment type="caution">
    <text evidence="1">The sequence shown here is derived from an EMBL/GenBank/DDBJ whole genome shotgun (WGS) entry which is preliminary data.</text>
</comment>
<dbReference type="EMBL" id="CCAX010000002">
    <property type="protein sequence ID" value="CDO04283.1"/>
    <property type="molecule type" value="Genomic_DNA"/>
</dbReference>